<dbReference type="AlphaFoldDB" id="A0A927ID66"/>
<keyword evidence="4" id="KW-1185">Reference proteome</keyword>
<dbReference type="InterPro" id="IPR036086">
    <property type="entry name" value="ParB/Sulfiredoxin_sf"/>
</dbReference>
<evidence type="ECO:0000256" key="1">
    <source>
        <dbReference type="SAM" id="MobiDB-lite"/>
    </source>
</evidence>
<reference evidence="3" key="1">
    <citation type="submission" date="2020-09" db="EMBL/GenBank/DDBJ databases">
        <title>Secondary metabolite and genome analysis of marine Streptomyces chumphonensis KK1-2T.</title>
        <authorList>
            <person name="Phongsopitanun W."/>
            <person name="Kanchanasin P."/>
            <person name="Pittayakhajonwut P."/>
            <person name="Suwanborirux K."/>
            <person name="Tanasupawat S."/>
        </authorList>
    </citation>
    <scope>NUCLEOTIDE SEQUENCE</scope>
    <source>
        <strain evidence="3">KK1-2</strain>
    </source>
</reference>
<gene>
    <name evidence="3" type="ORF">IF129_14590</name>
</gene>
<dbReference type="RefSeq" id="WP_191210065.1">
    <property type="nucleotide sequence ID" value="NZ_JACXYU010000006.1"/>
</dbReference>
<evidence type="ECO:0000313" key="3">
    <source>
        <dbReference type="EMBL" id="MBD3932777.1"/>
    </source>
</evidence>
<sequence length="340" mass="36149">MISQSGLARRTAALPEPFDAPGPDRLSPAVPVPIADLRPADSPRSAAGNSDHLRALAAWPGELPPVIVHRSSMRVIDGTYRLRVAVLRGATHISARFFDGTPEDAFVLAVTANSTHGLPFTPSERSAAAARILATHPHWSDRSIGAVTGLSAHAVAAMRRRAALPAGPVRVGRDGRTRPLSTVTERQEARRLLAEEPGLSLREIGRLTGLSPTTVRDVRDRVRRGEDPVPARLRRPAPAGGPPPAPRRPVRSATVPRPGPAKELGDLYGSLCGDPALRHSESGRALLRLLGQLKVATEEWGAMAEAVPGHRSKDVAEMARACGRLWEAFAEQVGGGARGQ</sequence>
<name>A0A927ID66_9ACTN</name>
<dbReference type="InterPro" id="IPR003115">
    <property type="entry name" value="ParB_N"/>
</dbReference>
<comment type="caution">
    <text evidence="3">The sequence shown here is derived from an EMBL/GenBank/DDBJ whole genome shotgun (WGS) entry which is preliminary data.</text>
</comment>
<dbReference type="SMART" id="SM00470">
    <property type="entry name" value="ParB"/>
    <property type="match status" value="1"/>
</dbReference>
<organism evidence="3 4">
    <name type="scientific">Streptomyces chumphonensis</name>
    <dbReference type="NCBI Taxonomy" id="1214925"/>
    <lineage>
        <taxon>Bacteria</taxon>
        <taxon>Bacillati</taxon>
        <taxon>Actinomycetota</taxon>
        <taxon>Actinomycetes</taxon>
        <taxon>Kitasatosporales</taxon>
        <taxon>Streptomycetaceae</taxon>
        <taxon>Streptomyces</taxon>
    </lineage>
</organism>
<feature type="region of interest" description="Disordered" evidence="1">
    <location>
        <begin position="215"/>
        <end position="262"/>
    </location>
</feature>
<feature type="domain" description="ParB-like N-terminal" evidence="2">
    <location>
        <begin position="30"/>
        <end position="114"/>
    </location>
</feature>
<feature type="region of interest" description="Disordered" evidence="1">
    <location>
        <begin position="1"/>
        <end position="49"/>
    </location>
</feature>
<dbReference type="SUPFAM" id="SSF110849">
    <property type="entry name" value="ParB/Sulfiredoxin"/>
    <property type="match status" value="1"/>
</dbReference>
<feature type="compositionally biased region" description="Basic and acidic residues" evidence="1">
    <location>
        <begin position="216"/>
        <end position="229"/>
    </location>
</feature>
<dbReference type="EMBL" id="JACXYU010000006">
    <property type="protein sequence ID" value="MBD3932777.1"/>
    <property type="molecule type" value="Genomic_DNA"/>
</dbReference>
<dbReference type="Proteomes" id="UP000632289">
    <property type="component" value="Unassembled WGS sequence"/>
</dbReference>
<dbReference type="Pfam" id="PF13384">
    <property type="entry name" value="HTH_23"/>
    <property type="match status" value="1"/>
</dbReference>
<evidence type="ECO:0000259" key="2">
    <source>
        <dbReference type="SMART" id="SM00470"/>
    </source>
</evidence>
<accession>A0A927ID66</accession>
<protein>
    <submittedName>
        <fullName evidence="3">ParB N-terminal domain-containing protein</fullName>
    </submittedName>
</protein>
<evidence type="ECO:0000313" key="4">
    <source>
        <dbReference type="Proteomes" id="UP000632289"/>
    </source>
</evidence>
<proteinExistence type="predicted"/>